<organism evidence="1 2">
    <name type="scientific">Fraxinus pennsylvanica</name>
    <dbReference type="NCBI Taxonomy" id="56036"/>
    <lineage>
        <taxon>Eukaryota</taxon>
        <taxon>Viridiplantae</taxon>
        <taxon>Streptophyta</taxon>
        <taxon>Embryophyta</taxon>
        <taxon>Tracheophyta</taxon>
        <taxon>Spermatophyta</taxon>
        <taxon>Magnoliopsida</taxon>
        <taxon>eudicotyledons</taxon>
        <taxon>Gunneridae</taxon>
        <taxon>Pentapetalae</taxon>
        <taxon>asterids</taxon>
        <taxon>lamiids</taxon>
        <taxon>Lamiales</taxon>
        <taxon>Oleaceae</taxon>
        <taxon>Oleeae</taxon>
        <taxon>Fraxinus</taxon>
    </lineage>
</organism>
<sequence>MPLPQVVNLFHSSTPLEAPFRSLMNKITVKDGQPPLCIIFDVFIGWATDVAKSCGTVSVSFTTGGAYGTAAYVSLWQHLPHRSTGEDEFCLSGASPTPFHQGRIHHKIDGFRVLQSSNSPRGIQIKKQTSIGVCQLHQLHNQLFNFNYELLCVGARLEIRIPSL</sequence>
<dbReference type="AlphaFoldDB" id="A0AAD1YWL6"/>
<protein>
    <submittedName>
        <fullName evidence="1">Uncharacterized protein</fullName>
    </submittedName>
</protein>
<dbReference type="SUPFAM" id="SSF53756">
    <property type="entry name" value="UDP-Glycosyltransferase/glycogen phosphorylase"/>
    <property type="match status" value="1"/>
</dbReference>
<gene>
    <name evidence="1" type="ORF">FPE_LOCUS5684</name>
</gene>
<accession>A0AAD1YWL6</accession>
<reference evidence="1" key="1">
    <citation type="submission" date="2023-05" db="EMBL/GenBank/DDBJ databases">
        <authorList>
            <person name="Huff M."/>
        </authorList>
    </citation>
    <scope>NUCLEOTIDE SEQUENCE</scope>
</reference>
<dbReference type="EMBL" id="OU503038">
    <property type="protein sequence ID" value="CAI9758254.1"/>
    <property type="molecule type" value="Genomic_DNA"/>
</dbReference>
<proteinExistence type="predicted"/>
<evidence type="ECO:0000313" key="2">
    <source>
        <dbReference type="Proteomes" id="UP000834106"/>
    </source>
</evidence>
<evidence type="ECO:0000313" key="1">
    <source>
        <dbReference type="EMBL" id="CAI9758254.1"/>
    </source>
</evidence>
<dbReference type="Proteomes" id="UP000834106">
    <property type="component" value="Chromosome 3"/>
</dbReference>
<keyword evidence="2" id="KW-1185">Reference proteome</keyword>
<name>A0AAD1YWL6_9LAMI</name>
<dbReference type="Gene3D" id="3.40.50.2000">
    <property type="entry name" value="Glycogen Phosphorylase B"/>
    <property type="match status" value="1"/>
</dbReference>